<keyword evidence="1" id="KW-0472">Membrane</keyword>
<sequence>MKLENNEKLFKILNQIILEEHYKGMISPTSFEFQRAAKSNNIRIIGVLKEDNLFHLKHDYVFPTNYSFRIFLVCLLVAIVVFAIQSNWFPIILFFALGIGLLMSFRVKGEKQKELFLERFIETKKRLFKEDYS</sequence>
<accession>A0A238UF73</accession>
<reference evidence="2 3" key="1">
    <citation type="submission" date="2017-07" db="EMBL/GenBank/DDBJ databases">
        <authorList>
            <person name="Sun Z.S."/>
            <person name="Albrecht U."/>
            <person name="Echele G."/>
            <person name="Lee C.C."/>
        </authorList>
    </citation>
    <scope>NUCLEOTIDE SEQUENCE [LARGE SCALE GENOMIC DNA]</scope>
    <source>
        <strain evidence="3">type strain: KCTC 22618</strain>
    </source>
</reference>
<feature type="transmembrane region" description="Helical" evidence="1">
    <location>
        <begin position="90"/>
        <end position="107"/>
    </location>
</feature>
<keyword evidence="1" id="KW-0812">Transmembrane</keyword>
<evidence type="ECO:0000256" key="1">
    <source>
        <dbReference type="SAM" id="Phobius"/>
    </source>
</evidence>
<evidence type="ECO:0000313" key="3">
    <source>
        <dbReference type="Proteomes" id="UP000215214"/>
    </source>
</evidence>
<dbReference type="AlphaFoldDB" id="A0A238UF73"/>
<feature type="transmembrane region" description="Helical" evidence="1">
    <location>
        <begin position="66"/>
        <end position="84"/>
    </location>
</feature>
<name>A0A238UF73_9FLAO</name>
<proteinExistence type="predicted"/>
<keyword evidence="1" id="KW-1133">Transmembrane helix</keyword>
<dbReference type="Proteomes" id="UP000215214">
    <property type="component" value="Chromosome TJEJU"/>
</dbReference>
<protein>
    <submittedName>
        <fullName evidence="2">Uncharacterized protein</fullName>
    </submittedName>
</protein>
<evidence type="ECO:0000313" key="2">
    <source>
        <dbReference type="EMBL" id="SNR17646.1"/>
    </source>
</evidence>
<dbReference type="KEGG" id="tje:TJEJU_4019"/>
<organism evidence="2 3">
    <name type="scientific">Tenacibaculum jejuense</name>
    <dbReference type="NCBI Taxonomy" id="584609"/>
    <lineage>
        <taxon>Bacteria</taxon>
        <taxon>Pseudomonadati</taxon>
        <taxon>Bacteroidota</taxon>
        <taxon>Flavobacteriia</taxon>
        <taxon>Flavobacteriales</taxon>
        <taxon>Flavobacteriaceae</taxon>
        <taxon>Tenacibaculum</taxon>
    </lineage>
</organism>
<dbReference type="OrthoDB" id="1441309at2"/>
<keyword evidence="3" id="KW-1185">Reference proteome</keyword>
<dbReference type="EMBL" id="LT899436">
    <property type="protein sequence ID" value="SNR17646.1"/>
    <property type="molecule type" value="Genomic_DNA"/>
</dbReference>
<dbReference type="RefSeq" id="WP_095074836.1">
    <property type="nucleotide sequence ID" value="NZ_LT899436.1"/>
</dbReference>
<gene>
    <name evidence="2" type="ORF">TJEJU_4019</name>
</gene>